<keyword evidence="2" id="KW-1185">Reference proteome</keyword>
<organism evidence="1 2">
    <name type="scientific">Actinoallomurus bryophytorum</name>
    <dbReference type="NCBI Taxonomy" id="1490222"/>
    <lineage>
        <taxon>Bacteria</taxon>
        <taxon>Bacillati</taxon>
        <taxon>Actinomycetota</taxon>
        <taxon>Actinomycetes</taxon>
        <taxon>Streptosporangiales</taxon>
        <taxon>Thermomonosporaceae</taxon>
        <taxon>Actinoallomurus</taxon>
    </lineage>
</organism>
<dbReference type="OrthoDB" id="5179979at2"/>
<evidence type="ECO:0000313" key="1">
    <source>
        <dbReference type="EMBL" id="TQL95657.1"/>
    </source>
</evidence>
<dbReference type="EMBL" id="VFOZ01000001">
    <property type="protein sequence ID" value="TQL95657.1"/>
    <property type="molecule type" value="Genomic_DNA"/>
</dbReference>
<dbReference type="Pfam" id="PF20544">
    <property type="entry name" value="DUF6758"/>
    <property type="match status" value="1"/>
</dbReference>
<dbReference type="RefSeq" id="WP_141954026.1">
    <property type="nucleotide sequence ID" value="NZ_VFOZ01000001.1"/>
</dbReference>
<dbReference type="Proteomes" id="UP000316096">
    <property type="component" value="Unassembled WGS sequence"/>
</dbReference>
<dbReference type="AlphaFoldDB" id="A0A543CFG7"/>
<gene>
    <name evidence="1" type="ORF">FB559_1165</name>
</gene>
<reference evidence="1 2" key="1">
    <citation type="submission" date="2019-06" db="EMBL/GenBank/DDBJ databases">
        <title>Sequencing the genomes of 1000 actinobacteria strains.</title>
        <authorList>
            <person name="Klenk H.-P."/>
        </authorList>
    </citation>
    <scope>NUCLEOTIDE SEQUENCE [LARGE SCALE GENOMIC DNA]</scope>
    <source>
        <strain evidence="1 2">DSM 102200</strain>
    </source>
</reference>
<comment type="caution">
    <text evidence="1">The sequence shown here is derived from an EMBL/GenBank/DDBJ whole genome shotgun (WGS) entry which is preliminary data.</text>
</comment>
<sequence>MRTAPTCPRCRGTLIPPSVWTSAWLCPEHGEVGPLLPPWRPCREALEVVRSRARVPVWVPWPLPPGWLVTGFAEVGDDRSGALAVAVALSGPSPLGGPADLMIVAEEPGIGLGSSYAGLPGPDPGHGFGVCVPNAKLVIDGHPVSMWAVGCDVAAAYAGEALANWIWAVLWPGSAGVLMLEKLNLHDLRENALDLPYGALCPRLET</sequence>
<evidence type="ECO:0000313" key="2">
    <source>
        <dbReference type="Proteomes" id="UP000316096"/>
    </source>
</evidence>
<accession>A0A543CFG7</accession>
<proteinExistence type="predicted"/>
<protein>
    <submittedName>
        <fullName evidence="1">Uncharacterized protein</fullName>
    </submittedName>
</protein>
<dbReference type="InterPro" id="IPR046646">
    <property type="entry name" value="DUF6758"/>
</dbReference>
<name>A0A543CFG7_9ACTN</name>